<dbReference type="InterPro" id="IPR036928">
    <property type="entry name" value="AS_sf"/>
</dbReference>
<dbReference type="HOGENOM" id="CLU_009600_0_3_11"/>
<dbReference type="Pfam" id="PF01425">
    <property type="entry name" value="Amidase"/>
    <property type="match status" value="1"/>
</dbReference>
<gene>
    <name evidence="3" type="ordered locus">Cwoe_2027</name>
</gene>
<dbReference type="InterPro" id="IPR000120">
    <property type="entry name" value="Amidase"/>
</dbReference>
<feature type="domain" description="Amidase" evidence="2">
    <location>
        <begin position="33"/>
        <end position="443"/>
    </location>
</feature>
<protein>
    <submittedName>
        <fullName evidence="3">Amidase</fullName>
    </submittedName>
</protein>
<dbReference type="EMBL" id="CP001854">
    <property type="protein sequence ID" value="ADB50453.1"/>
    <property type="molecule type" value="Genomic_DNA"/>
</dbReference>
<feature type="region of interest" description="Disordered" evidence="1">
    <location>
        <begin position="454"/>
        <end position="475"/>
    </location>
</feature>
<dbReference type="Proteomes" id="UP000008229">
    <property type="component" value="Chromosome"/>
</dbReference>
<dbReference type="eggNOG" id="COG0154">
    <property type="taxonomic scope" value="Bacteria"/>
</dbReference>
<dbReference type="KEGG" id="cwo:Cwoe_2027"/>
<name>D3F481_CONWI</name>
<dbReference type="PANTHER" id="PTHR11895:SF176">
    <property type="entry name" value="AMIDASE AMID-RELATED"/>
    <property type="match status" value="1"/>
</dbReference>
<accession>D3F481</accession>
<dbReference type="InterPro" id="IPR023631">
    <property type="entry name" value="Amidase_dom"/>
</dbReference>
<dbReference type="PANTHER" id="PTHR11895">
    <property type="entry name" value="TRANSAMIDASE"/>
    <property type="match status" value="1"/>
</dbReference>
<dbReference type="SUPFAM" id="SSF75304">
    <property type="entry name" value="Amidase signature (AS) enzymes"/>
    <property type="match status" value="1"/>
</dbReference>
<dbReference type="OrthoDB" id="182039at2"/>
<dbReference type="STRING" id="469383.Cwoe_2027"/>
<sequence precursor="true">MSDRPVAVAGPLGAVGAALAHGRSPVEICEGALARARRPEIRDAFIALTPRRARSEAAASATRRADGAARGTLDGVPVAWKDNIDVAGVTTTAGSRTRLVLPLADADAPVVRALREAGATCIGKTNLSEYAFSGLGVNRAFGTPLNPHGGPADDARIPGGSSSGAAVAVAGGAVPVAVGTDTSGSVRVPASFCGVVGYSSTVARYDRSGVVPLSPTLDGIGVIAHTVRDATIVADAMDGRARPVRRAPAPHDVRIVVPEGELTDEVDDAVGAAFAIAIDALADAGVLVVRRTVAALSTTQRELDEHGTIVAAEAARTLADVLDGPAAADIDAHVRRRALQGRAVLADGYEHLLAGRPALQAELAHDLRGWLVAYPTVRMTAPKAADLDDDATYVAVNARVLRSTMLASHLDMPGVSVPCGTDKAGLPVGLLLSGPAGDDDRVLGAARTIEHVLATSGRDGCPQQQATTRGEGEER</sequence>
<proteinExistence type="predicted"/>
<organism evidence="3 4">
    <name type="scientific">Conexibacter woesei (strain DSM 14684 / CCUG 47730 / CIP 108061 / JCM 11494 / NBRC 100937 / ID131577)</name>
    <dbReference type="NCBI Taxonomy" id="469383"/>
    <lineage>
        <taxon>Bacteria</taxon>
        <taxon>Bacillati</taxon>
        <taxon>Actinomycetota</taxon>
        <taxon>Thermoleophilia</taxon>
        <taxon>Solirubrobacterales</taxon>
        <taxon>Conexibacteraceae</taxon>
        <taxon>Conexibacter</taxon>
    </lineage>
</organism>
<reference evidence="3 4" key="1">
    <citation type="journal article" date="2010" name="Stand. Genomic Sci.">
        <title>Complete genome sequence of Conexibacter woesei type strain (ID131577).</title>
        <authorList>
            <person name="Pukall R."/>
            <person name="Lapidus A."/>
            <person name="Glavina Del Rio T."/>
            <person name="Copeland A."/>
            <person name="Tice H."/>
            <person name="Cheng J.-F."/>
            <person name="Lucas S."/>
            <person name="Chen F."/>
            <person name="Nolan M."/>
            <person name="Bruce D."/>
            <person name="Goodwin L."/>
            <person name="Pitluck S."/>
            <person name="Mavromatis K."/>
            <person name="Ivanova N."/>
            <person name="Ovchinnikova G."/>
            <person name="Pati A."/>
            <person name="Chen A."/>
            <person name="Palaniappan K."/>
            <person name="Land M."/>
            <person name="Hauser L."/>
            <person name="Chang Y.-J."/>
            <person name="Jeffries C.D."/>
            <person name="Chain P."/>
            <person name="Meincke L."/>
            <person name="Sims D."/>
            <person name="Brettin T."/>
            <person name="Detter J.C."/>
            <person name="Rohde M."/>
            <person name="Goeker M."/>
            <person name="Bristow J."/>
            <person name="Eisen J.A."/>
            <person name="Markowitz V."/>
            <person name="Kyrpides N.C."/>
            <person name="Klenk H.-P."/>
            <person name="Hugenholtz P."/>
        </authorList>
    </citation>
    <scope>NUCLEOTIDE SEQUENCE [LARGE SCALE GENOMIC DNA]</scope>
    <source>
        <strain evidence="4">DSM 14684 / CIP 108061 / JCM 11494 / NBRC 100937 / ID131577</strain>
    </source>
</reference>
<dbReference type="Gene3D" id="3.90.1300.10">
    <property type="entry name" value="Amidase signature (AS) domain"/>
    <property type="match status" value="1"/>
</dbReference>
<dbReference type="GO" id="GO:0003824">
    <property type="term" value="F:catalytic activity"/>
    <property type="evidence" value="ECO:0007669"/>
    <property type="project" value="InterPro"/>
</dbReference>
<evidence type="ECO:0000259" key="2">
    <source>
        <dbReference type="Pfam" id="PF01425"/>
    </source>
</evidence>
<evidence type="ECO:0000313" key="4">
    <source>
        <dbReference type="Proteomes" id="UP000008229"/>
    </source>
</evidence>
<evidence type="ECO:0000313" key="3">
    <source>
        <dbReference type="EMBL" id="ADB50453.1"/>
    </source>
</evidence>
<keyword evidence="4" id="KW-1185">Reference proteome</keyword>
<evidence type="ECO:0000256" key="1">
    <source>
        <dbReference type="SAM" id="MobiDB-lite"/>
    </source>
</evidence>
<reference evidence="4" key="2">
    <citation type="submission" date="2010-01" db="EMBL/GenBank/DDBJ databases">
        <title>The complete genome of Conexibacter woesei DSM 14684.</title>
        <authorList>
            <consortium name="US DOE Joint Genome Institute (JGI-PGF)"/>
            <person name="Lucas S."/>
            <person name="Copeland A."/>
            <person name="Lapidus A."/>
            <person name="Glavina del Rio T."/>
            <person name="Dalin E."/>
            <person name="Tice H."/>
            <person name="Bruce D."/>
            <person name="Goodwin L."/>
            <person name="Pitluck S."/>
            <person name="Kyrpides N."/>
            <person name="Mavromatis K."/>
            <person name="Ivanova N."/>
            <person name="Mikhailova N."/>
            <person name="Chertkov O."/>
            <person name="Brettin T."/>
            <person name="Detter J.C."/>
            <person name="Han C."/>
            <person name="Larimer F."/>
            <person name="Land M."/>
            <person name="Hauser L."/>
            <person name="Markowitz V."/>
            <person name="Cheng J.-F."/>
            <person name="Hugenholtz P."/>
            <person name="Woyke T."/>
            <person name="Wu D."/>
            <person name="Pukall R."/>
            <person name="Steenblock K."/>
            <person name="Schneider S."/>
            <person name="Klenk H.-P."/>
            <person name="Eisen J.A."/>
        </authorList>
    </citation>
    <scope>NUCLEOTIDE SEQUENCE [LARGE SCALE GENOMIC DNA]</scope>
    <source>
        <strain evidence="4">DSM 14684 / CIP 108061 / JCM 11494 / NBRC 100937 / ID131577</strain>
    </source>
</reference>
<dbReference type="AlphaFoldDB" id="D3F481"/>